<accession>A0ABR3V825</accession>
<evidence type="ECO:0000313" key="3">
    <source>
        <dbReference type="Proteomes" id="UP001583172"/>
    </source>
</evidence>
<keyword evidence="1" id="KW-0732">Signal</keyword>
<dbReference type="Proteomes" id="UP001583172">
    <property type="component" value="Unassembled WGS sequence"/>
</dbReference>
<keyword evidence="3" id="KW-1185">Reference proteome</keyword>
<dbReference type="EMBL" id="JAZGSY010000263">
    <property type="protein sequence ID" value="KAL1837790.1"/>
    <property type="molecule type" value="Genomic_DNA"/>
</dbReference>
<evidence type="ECO:0000313" key="2">
    <source>
        <dbReference type="EMBL" id="KAL1837790.1"/>
    </source>
</evidence>
<sequence>MLSTTFTKTIAAFLAAMSVVQAAPTTSDVEPLPADIEAHKNASVYGMLANEYEAWRTSKPNHNGYWEFGPGDAWKCYDLSPKLFHQLNTFYTIQGHFTCVLRNSKCTQFCPHNCRLRTHISYDYSYNLSSIGWDTKAESYYCFQESEPWPSPGE</sequence>
<protein>
    <submittedName>
        <fullName evidence="2">Uncharacterized protein</fullName>
    </submittedName>
</protein>
<organism evidence="2 3">
    <name type="scientific">Humicola insolens</name>
    <name type="common">Soft-rot fungus</name>
    <dbReference type="NCBI Taxonomy" id="85995"/>
    <lineage>
        <taxon>Eukaryota</taxon>
        <taxon>Fungi</taxon>
        <taxon>Dikarya</taxon>
        <taxon>Ascomycota</taxon>
        <taxon>Pezizomycotina</taxon>
        <taxon>Sordariomycetes</taxon>
        <taxon>Sordariomycetidae</taxon>
        <taxon>Sordariales</taxon>
        <taxon>Chaetomiaceae</taxon>
        <taxon>Mycothermus</taxon>
    </lineage>
</organism>
<proteinExistence type="predicted"/>
<gene>
    <name evidence="2" type="ORF">VTJ49DRAFT_3400</name>
</gene>
<evidence type="ECO:0000256" key="1">
    <source>
        <dbReference type="SAM" id="SignalP"/>
    </source>
</evidence>
<comment type="caution">
    <text evidence="2">The sequence shown here is derived from an EMBL/GenBank/DDBJ whole genome shotgun (WGS) entry which is preliminary data.</text>
</comment>
<name>A0ABR3V825_HUMIN</name>
<reference evidence="2 3" key="1">
    <citation type="journal article" date="2024" name="Commun. Biol.">
        <title>Comparative genomic analysis of thermophilic fungi reveals convergent evolutionary adaptations and gene losses.</title>
        <authorList>
            <person name="Steindorff A.S."/>
            <person name="Aguilar-Pontes M.V."/>
            <person name="Robinson A.J."/>
            <person name="Andreopoulos B."/>
            <person name="LaButti K."/>
            <person name="Kuo A."/>
            <person name="Mondo S."/>
            <person name="Riley R."/>
            <person name="Otillar R."/>
            <person name="Haridas S."/>
            <person name="Lipzen A."/>
            <person name="Grimwood J."/>
            <person name="Schmutz J."/>
            <person name="Clum A."/>
            <person name="Reid I.D."/>
            <person name="Moisan M.C."/>
            <person name="Butler G."/>
            <person name="Nguyen T.T.M."/>
            <person name="Dewar K."/>
            <person name="Conant G."/>
            <person name="Drula E."/>
            <person name="Henrissat B."/>
            <person name="Hansel C."/>
            <person name="Singer S."/>
            <person name="Hutchinson M.I."/>
            <person name="de Vries R.P."/>
            <person name="Natvig D.O."/>
            <person name="Powell A.J."/>
            <person name="Tsang A."/>
            <person name="Grigoriev I.V."/>
        </authorList>
    </citation>
    <scope>NUCLEOTIDE SEQUENCE [LARGE SCALE GENOMIC DNA]</scope>
    <source>
        <strain evidence="2 3">CBS 620.91</strain>
    </source>
</reference>
<feature type="signal peptide" evidence="1">
    <location>
        <begin position="1"/>
        <end position="22"/>
    </location>
</feature>
<feature type="chain" id="PRO_5045439048" evidence="1">
    <location>
        <begin position="23"/>
        <end position="154"/>
    </location>
</feature>